<organism evidence="2 3">
    <name type="scientific">Senna tora</name>
    <dbReference type="NCBI Taxonomy" id="362788"/>
    <lineage>
        <taxon>Eukaryota</taxon>
        <taxon>Viridiplantae</taxon>
        <taxon>Streptophyta</taxon>
        <taxon>Embryophyta</taxon>
        <taxon>Tracheophyta</taxon>
        <taxon>Spermatophyta</taxon>
        <taxon>Magnoliopsida</taxon>
        <taxon>eudicotyledons</taxon>
        <taxon>Gunneridae</taxon>
        <taxon>Pentapetalae</taxon>
        <taxon>rosids</taxon>
        <taxon>fabids</taxon>
        <taxon>Fabales</taxon>
        <taxon>Fabaceae</taxon>
        <taxon>Caesalpinioideae</taxon>
        <taxon>Cassia clade</taxon>
        <taxon>Senna</taxon>
    </lineage>
</organism>
<evidence type="ECO:0000256" key="1">
    <source>
        <dbReference type="SAM" id="MobiDB-lite"/>
    </source>
</evidence>
<keyword evidence="3" id="KW-1185">Reference proteome</keyword>
<dbReference type="OrthoDB" id="1435097at2759"/>
<reference evidence="2" key="1">
    <citation type="submission" date="2020-09" db="EMBL/GenBank/DDBJ databases">
        <title>Genome-Enabled Discovery of Anthraquinone Biosynthesis in Senna tora.</title>
        <authorList>
            <person name="Kang S.-H."/>
            <person name="Pandey R.P."/>
            <person name="Lee C.-M."/>
            <person name="Sim J.-S."/>
            <person name="Jeong J.-T."/>
            <person name="Choi B.-S."/>
            <person name="Jung M."/>
            <person name="Ginzburg D."/>
            <person name="Zhao K."/>
            <person name="Won S.Y."/>
            <person name="Oh T.-J."/>
            <person name="Yu Y."/>
            <person name="Kim N.-H."/>
            <person name="Lee O.R."/>
            <person name="Lee T.-H."/>
            <person name="Bashyal P."/>
            <person name="Kim T.-S."/>
            <person name="Lee W.-H."/>
            <person name="Kawkins C."/>
            <person name="Kim C.-K."/>
            <person name="Kim J.S."/>
            <person name="Ahn B.O."/>
            <person name="Rhee S.Y."/>
            <person name="Sohng J.K."/>
        </authorList>
    </citation>
    <scope>NUCLEOTIDE SEQUENCE</scope>
    <source>
        <tissue evidence="2">Leaf</tissue>
    </source>
</reference>
<protein>
    <submittedName>
        <fullName evidence="2">Serine/threonine-protein phosphatase 7 long form-like protein</fullName>
    </submittedName>
</protein>
<name>A0A835CA39_9FABA</name>
<evidence type="ECO:0000313" key="3">
    <source>
        <dbReference type="Proteomes" id="UP000634136"/>
    </source>
</evidence>
<proteinExistence type="predicted"/>
<evidence type="ECO:0000313" key="2">
    <source>
        <dbReference type="EMBL" id="KAF7836126.1"/>
    </source>
</evidence>
<feature type="region of interest" description="Disordered" evidence="1">
    <location>
        <begin position="177"/>
        <end position="196"/>
    </location>
</feature>
<dbReference type="EMBL" id="JAAIUW010000004">
    <property type="protein sequence ID" value="KAF7836126.1"/>
    <property type="molecule type" value="Genomic_DNA"/>
</dbReference>
<dbReference type="AlphaFoldDB" id="A0A835CA39"/>
<gene>
    <name evidence="2" type="ORF">G2W53_010985</name>
</gene>
<sequence length="196" mass="22790">MSGTFARQISRLSMQIIRDLLAYMILIIRPPLDQDHLKLDSDMIASLIISMVTLEPEVSVASIIERMNTQFNFSVSYKKAWLAKHKAIYKARNVIRCRCSSKDHLRLPPPQILEVLKNTRFYGVSRLHYFEFDNALVSALVERWRPETHIFYMTQGGRVSTYTTTQGKRGKKKMKVRMNGREGTDSKPLQRRVKIN</sequence>
<accession>A0A835CA39</accession>
<dbReference type="Proteomes" id="UP000634136">
    <property type="component" value="Unassembled WGS sequence"/>
</dbReference>
<comment type="caution">
    <text evidence="2">The sequence shown here is derived from an EMBL/GenBank/DDBJ whole genome shotgun (WGS) entry which is preliminary data.</text>
</comment>